<accession>A0A454XVW0</accession>
<gene>
    <name evidence="5" type="ORF">BE221DRAFT_214557</name>
    <name evidence="4" type="ORF">OT_ostta11g01060</name>
</gene>
<protein>
    <submittedName>
        <fullName evidence="4">DNA-directed RNA polymerase delta subunit/Asxl</fullName>
    </submittedName>
</protein>
<evidence type="ECO:0000313" key="4">
    <source>
        <dbReference type="EMBL" id="CEF99582.1"/>
    </source>
</evidence>
<sequence>MTLAPASPLESVGWYLSLYWPAMQKEFKGIVQRYDADSRHHTVRWDNAPRGSDGVTEVDLSEGELTWLKPPEKAGAKKSAKSSSKSDVKVSKPKMTKVYDESETMEDLEARFTGKTTKAVAFQVLKNSGPQGMSLQEIVDESQKLGLRDWTTCKQPKTTINVCVSQDPAFVKIAPGRVGLRVNGAEEPSGASYAAKAASKANGNAMKKRGRPPRHDGKSKKAPRHEPQHWERKPPIDLVLEVTSDDGKFISNSPMEVPFNITIKALKRAISANTKGALKPQYQQIFHESRNIGNDEDAFLVHAVRPSKFERSLHLKLVIGET</sequence>
<reference evidence="4" key="2">
    <citation type="journal article" date="2014" name="BMC Genomics">
        <title>An improved genome of the model marine alga Ostreococcus tauri unfolds by assessing Illumina de novo assemblies.</title>
        <authorList>
            <person name="Blanc-Mathieu R."/>
            <person name="Verhelst B."/>
            <person name="Derelle E."/>
            <person name="Rombauts S."/>
            <person name="Bouget F.Y."/>
            <person name="Carre I."/>
            <person name="Chateau A."/>
            <person name="Eyre-Walker A."/>
            <person name="Grimsley N."/>
            <person name="Moreau H."/>
            <person name="Piegu B."/>
            <person name="Rivals E."/>
            <person name="Schackwitz W."/>
            <person name="Van de Peer Y."/>
            <person name="Piganeau G."/>
        </authorList>
    </citation>
    <scope>NUCLEOTIDE SEQUENCE</scope>
    <source>
        <strain evidence="4">RCC4221</strain>
    </source>
</reference>
<proteinExistence type="predicted"/>
<reference evidence="4 6" key="1">
    <citation type="journal article" date="2006" name="Proc. Natl. Acad. Sci. U.S.A.">
        <title>Genome analysis of the smallest free-living eukaryote Ostreococcus tauri unveils many unique features.</title>
        <authorList>
            <person name="Derelle E."/>
            <person name="Ferraz C."/>
            <person name="Rombauts S."/>
            <person name="Rouze P."/>
            <person name="Worden A.Z."/>
            <person name="Robbens S."/>
            <person name="Partensky F."/>
            <person name="Degroeve S."/>
            <person name="Echeynie S."/>
            <person name="Cooke R."/>
            <person name="Saeys Y."/>
            <person name="Wuyts J."/>
            <person name="Jabbari K."/>
            <person name="Bowler C."/>
            <person name="Panaud O."/>
            <person name="Piegu B."/>
            <person name="Ball S.G."/>
            <person name="Ral J.-P."/>
            <person name="Bouget F.-Y."/>
            <person name="Piganeau G."/>
            <person name="De Baets B."/>
            <person name="Picard A."/>
            <person name="Delseny M."/>
            <person name="Demaille J."/>
            <person name="Van de Peer Y."/>
            <person name="Moreau H."/>
        </authorList>
    </citation>
    <scope>NUCLEOTIDE SEQUENCE [LARGE SCALE GENOMIC DNA]</scope>
    <source>
        <strain evidence="4 6">OTTH0595</strain>
    </source>
</reference>
<keyword evidence="1" id="KW-0804">Transcription</keyword>
<reference evidence="5" key="3">
    <citation type="submission" date="2017-04" db="EMBL/GenBank/DDBJ databases">
        <title>Population genomics of picophytoplankton unveils novel chromosome hypervariability.</title>
        <authorList>
            <consortium name="DOE Joint Genome Institute"/>
            <person name="Blanc-Mathieu R."/>
            <person name="Krasovec M."/>
            <person name="Hebrard M."/>
            <person name="Yau S."/>
            <person name="Desgranges E."/>
            <person name="Martin J."/>
            <person name="Schackwitz W."/>
            <person name="Kuo A."/>
            <person name="Salin G."/>
            <person name="Donnadieu C."/>
            <person name="Desdevises Y."/>
            <person name="Sanchez-Ferandin S."/>
            <person name="Moreau H."/>
            <person name="Rivals E."/>
            <person name="Grigoriev I.V."/>
            <person name="Grimsley N."/>
            <person name="Eyre-Walker A."/>
            <person name="Piganeau G."/>
        </authorList>
    </citation>
    <scope>NUCLEOTIDE SEQUENCE [LARGE SCALE GENOMIC DNA]</scope>
    <source>
        <strain evidence="5">RCC 1115</strain>
    </source>
</reference>
<dbReference type="InterPro" id="IPR044977">
    <property type="entry name" value="RLT1-3"/>
</dbReference>
<dbReference type="AlphaFoldDB" id="A0A090MA28"/>
<dbReference type="OrthoDB" id="515923at2759"/>
<evidence type="ECO:0000313" key="5">
    <source>
        <dbReference type="EMBL" id="OUS43608.1"/>
    </source>
</evidence>
<evidence type="ECO:0000313" key="6">
    <source>
        <dbReference type="Proteomes" id="UP000009170"/>
    </source>
</evidence>
<feature type="compositionally biased region" description="Basic and acidic residues" evidence="2">
    <location>
        <begin position="224"/>
        <end position="233"/>
    </location>
</feature>
<dbReference type="GO" id="GO:0006357">
    <property type="term" value="P:regulation of transcription by RNA polymerase II"/>
    <property type="evidence" value="ECO:0007669"/>
    <property type="project" value="InterPro"/>
</dbReference>
<dbReference type="GO" id="GO:0000428">
    <property type="term" value="C:DNA-directed RNA polymerase complex"/>
    <property type="evidence" value="ECO:0007669"/>
    <property type="project" value="UniProtKB-KW"/>
</dbReference>
<dbReference type="STRING" id="70448.A0A090MA28"/>
<dbReference type="Proteomes" id="UP000009170">
    <property type="component" value="Unassembled WGS sequence"/>
</dbReference>
<dbReference type="PROSITE" id="PS51913">
    <property type="entry name" value="HTH_HARE"/>
    <property type="match status" value="1"/>
</dbReference>
<name>A0A090MA28_OSTTA</name>
<evidence type="ECO:0000256" key="1">
    <source>
        <dbReference type="ARBA" id="ARBA00023163"/>
    </source>
</evidence>
<dbReference type="Pfam" id="PF05066">
    <property type="entry name" value="HARE-HTH"/>
    <property type="match status" value="1"/>
</dbReference>
<organism evidence="4 6">
    <name type="scientific">Ostreococcus tauri</name>
    <name type="common">Marine green alga</name>
    <dbReference type="NCBI Taxonomy" id="70448"/>
    <lineage>
        <taxon>Eukaryota</taxon>
        <taxon>Viridiplantae</taxon>
        <taxon>Chlorophyta</taxon>
        <taxon>Mamiellophyceae</taxon>
        <taxon>Mamiellales</taxon>
        <taxon>Bathycoccaceae</taxon>
        <taxon>Ostreococcus</taxon>
    </lineage>
</organism>
<feature type="domain" description="HTH HARE-type" evidence="3">
    <location>
        <begin position="115"/>
        <end position="183"/>
    </location>
</feature>
<feature type="compositionally biased region" description="Basic residues" evidence="2">
    <location>
        <begin position="206"/>
        <end position="223"/>
    </location>
</feature>
<dbReference type="EMBL" id="CAID01000011">
    <property type="protein sequence ID" value="CEF99582.1"/>
    <property type="molecule type" value="Genomic_DNA"/>
</dbReference>
<dbReference type="EMBL" id="KZ155831">
    <property type="protein sequence ID" value="OUS43608.1"/>
    <property type="molecule type" value="Genomic_DNA"/>
</dbReference>
<dbReference type="PANTHER" id="PTHR36968">
    <property type="entry name" value="HOMEOBOX-DDT DOMAIN PROTEIN RLT2"/>
    <property type="match status" value="1"/>
</dbReference>
<dbReference type="Proteomes" id="UP000195557">
    <property type="component" value="Unassembled WGS sequence"/>
</dbReference>
<dbReference type="InParanoid" id="A0A090MA28"/>
<accession>A0A090MA28</accession>
<feature type="region of interest" description="Disordered" evidence="2">
    <location>
        <begin position="186"/>
        <end position="233"/>
    </location>
</feature>
<evidence type="ECO:0000259" key="3">
    <source>
        <dbReference type="PROSITE" id="PS51913"/>
    </source>
</evidence>
<keyword evidence="4" id="KW-0240">DNA-directed RNA polymerase</keyword>
<feature type="region of interest" description="Disordered" evidence="2">
    <location>
        <begin position="71"/>
        <end position="91"/>
    </location>
</feature>
<feature type="compositionally biased region" description="Low complexity" evidence="2">
    <location>
        <begin position="190"/>
        <end position="205"/>
    </location>
</feature>
<keyword evidence="6" id="KW-1185">Reference proteome</keyword>
<evidence type="ECO:0000256" key="2">
    <source>
        <dbReference type="SAM" id="MobiDB-lite"/>
    </source>
</evidence>
<dbReference type="InterPro" id="IPR007759">
    <property type="entry name" value="Asxl_HARE-HTH"/>
</dbReference>
<dbReference type="PANTHER" id="PTHR36968:SF5">
    <property type="entry name" value="HOMEOBOX-DDT DOMAIN PROTEIN RLT2"/>
    <property type="match status" value="1"/>
</dbReference>
<accession>A0A1Y5I2A1</accession>